<dbReference type="InterPro" id="IPR009014">
    <property type="entry name" value="Transketo_C/PFOR_II"/>
</dbReference>
<feature type="domain" description="Xylulose 5-phosphate/Fructose 6-phosphate phosphoketolase C-terminal" evidence="3">
    <location>
        <begin position="19"/>
        <end position="124"/>
    </location>
</feature>
<dbReference type="InterPro" id="IPR005593">
    <property type="entry name" value="Xul5P/Fru6P_PKetolase"/>
</dbReference>
<comment type="caution">
    <text evidence="4">The sequence shown here is derived from an EMBL/GenBank/DDBJ whole genome shotgun (WGS) entry which is preliminary data.</text>
</comment>
<evidence type="ECO:0000256" key="2">
    <source>
        <dbReference type="ARBA" id="ARBA00023239"/>
    </source>
</evidence>
<reference evidence="4 5" key="1">
    <citation type="submission" date="2024-06" db="EMBL/GenBank/DDBJ databases">
        <title>The Natural Products Discovery Center: Release of the First 8490 Sequenced Strains for Exploring Actinobacteria Biosynthetic Diversity.</title>
        <authorList>
            <person name="Kalkreuter E."/>
            <person name="Kautsar S.A."/>
            <person name="Yang D."/>
            <person name="Bader C.D."/>
            <person name="Teijaro C.N."/>
            <person name="Fluegel L."/>
            <person name="Davis C.M."/>
            <person name="Simpson J.R."/>
            <person name="Lauterbach L."/>
            <person name="Steele A.D."/>
            <person name="Gui C."/>
            <person name="Meng S."/>
            <person name="Li G."/>
            <person name="Viehrig K."/>
            <person name="Ye F."/>
            <person name="Su P."/>
            <person name="Kiefer A.F."/>
            <person name="Nichols A."/>
            <person name="Cepeda A.J."/>
            <person name="Yan W."/>
            <person name="Fan B."/>
            <person name="Jiang Y."/>
            <person name="Adhikari A."/>
            <person name="Zheng C.-J."/>
            <person name="Schuster L."/>
            <person name="Cowan T.M."/>
            <person name="Smanski M.J."/>
            <person name="Chevrette M.G."/>
            <person name="De Carvalho L.P.S."/>
            <person name="Shen B."/>
        </authorList>
    </citation>
    <scope>NUCLEOTIDE SEQUENCE [LARGE SCALE GENOMIC DNA]</scope>
    <source>
        <strain evidence="4 5">NPDC000837</strain>
    </source>
</reference>
<dbReference type="PANTHER" id="PTHR31273">
    <property type="entry name" value="PHOSPHOKETOLASE-RELATED"/>
    <property type="match status" value="1"/>
</dbReference>
<evidence type="ECO:0000256" key="1">
    <source>
        <dbReference type="ARBA" id="ARBA00005623"/>
    </source>
</evidence>
<gene>
    <name evidence="4" type="ORF">ABT276_21325</name>
</gene>
<evidence type="ECO:0000259" key="3">
    <source>
        <dbReference type="Pfam" id="PF09363"/>
    </source>
</evidence>
<proteinExistence type="inferred from homology"/>
<dbReference type="Pfam" id="PF09363">
    <property type="entry name" value="XFP_C"/>
    <property type="match status" value="1"/>
</dbReference>
<keyword evidence="2" id="KW-0456">Lyase</keyword>
<dbReference type="PANTHER" id="PTHR31273:SF0">
    <property type="entry name" value="PHOSPHOKETOLASE-RELATED"/>
    <property type="match status" value="1"/>
</dbReference>
<dbReference type="InterPro" id="IPR018969">
    <property type="entry name" value="Xul5P/Fru6P_PKetolase_C"/>
</dbReference>
<keyword evidence="5" id="KW-1185">Reference proteome</keyword>
<evidence type="ECO:0000313" key="5">
    <source>
        <dbReference type="Proteomes" id="UP001445472"/>
    </source>
</evidence>
<organism evidence="4 5">
    <name type="scientific">Streptomyces xantholiticus</name>
    <dbReference type="NCBI Taxonomy" id="68285"/>
    <lineage>
        <taxon>Bacteria</taxon>
        <taxon>Bacillati</taxon>
        <taxon>Actinomycetota</taxon>
        <taxon>Actinomycetes</taxon>
        <taxon>Kitasatosporales</taxon>
        <taxon>Streptomycetaceae</taxon>
        <taxon>Streptomyces</taxon>
    </lineage>
</organism>
<dbReference type="RefSeq" id="WP_351977331.1">
    <property type="nucleotide sequence ID" value="NZ_JBEPBX010000019.1"/>
</dbReference>
<accession>A0ABV1UYH9</accession>
<dbReference type="Gene3D" id="3.40.50.920">
    <property type="match status" value="1"/>
</dbReference>
<evidence type="ECO:0000313" key="4">
    <source>
        <dbReference type="EMBL" id="MER6615854.1"/>
    </source>
</evidence>
<name>A0ABV1UYH9_9ACTN</name>
<protein>
    <recommendedName>
        <fullName evidence="3">Xylulose 5-phosphate/Fructose 6-phosphate phosphoketolase C-terminal domain-containing protein</fullName>
    </recommendedName>
</protein>
<dbReference type="EMBL" id="JBEPBX010000019">
    <property type="protein sequence ID" value="MER6615854.1"/>
    <property type="molecule type" value="Genomic_DNA"/>
</dbReference>
<comment type="similarity">
    <text evidence="1">Belongs to the XFP family.</text>
</comment>
<sequence>MTRAYRRPADYTAAALIHLRDKPVVLDFHGHPSAVHRLLHGRPGPDRFHVRGYVEEGTTTTPYDPLASDGISRHDLAITALRHPRGRTGATGDLAARYAHHRDRLREKLRRRGVDHAEITAWAWRS</sequence>
<dbReference type="Proteomes" id="UP001445472">
    <property type="component" value="Unassembled WGS sequence"/>
</dbReference>